<feature type="region of interest" description="Disordered" evidence="1">
    <location>
        <begin position="699"/>
        <end position="720"/>
    </location>
</feature>
<feature type="compositionally biased region" description="Polar residues" evidence="1">
    <location>
        <begin position="1303"/>
        <end position="1313"/>
    </location>
</feature>
<feature type="compositionally biased region" description="Acidic residues" evidence="1">
    <location>
        <begin position="64"/>
        <end position="75"/>
    </location>
</feature>
<feature type="region of interest" description="Disordered" evidence="1">
    <location>
        <begin position="1148"/>
        <end position="1229"/>
    </location>
</feature>
<dbReference type="RefSeq" id="XP_056479078.1">
    <property type="nucleotide sequence ID" value="XM_056614037.1"/>
</dbReference>
<feature type="compositionally biased region" description="Polar residues" evidence="1">
    <location>
        <begin position="1452"/>
        <end position="1461"/>
    </location>
</feature>
<proteinExistence type="predicted"/>
<feature type="compositionally biased region" description="Basic and acidic residues" evidence="1">
    <location>
        <begin position="1494"/>
        <end position="1504"/>
    </location>
</feature>
<feature type="compositionally biased region" description="Polar residues" evidence="1">
    <location>
        <begin position="1044"/>
        <end position="1056"/>
    </location>
</feature>
<reference evidence="2" key="1">
    <citation type="submission" date="2022-11" db="EMBL/GenBank/DDBJ databases">
        <authorList>
            <person name="Petersen C."/>
        </authorList>
    </citation>
    <scope>NUCLEOTIDE SEQUENCE</scope>
    <source>
        <strain evidence="2">IBT 30761</strain>
    </source>
</reference>
<feature type="compositionally biased region" description="Polar residues" evidence="1">
    <location>
        <begin position="442"/>
        <end position="457"/>
    </location>
</feature>
<feature type="region of interest" description="Disordered" evidence="1">
    <location>
        <begin position="1245"/>
        <end position="1538"/>
    </location>
</feature>
<feature type="compositionally biased region" description="Polar residues" evidence="1">
    <location>
        <begin position="1471"/>
        <end position="1493"/>
    </location>
</feature>
<feature type="compositionally biased region" description="Polar residues" evidence="1">
    <location>
        <begin position="172"/>
        <end position="181"/>
    </location>
</feature>
<feature type="compositionally biased region" description="Polar residues" evidence="1">
    <location>
        <begin position="1346"/>
        <end position="1381"/>
    </location>
</feature>
<feature type="compositionally biased region" description="Polar residues" evidence="1">
    <location>
        <begin position="243"/>
        <end position="262"/>
    </location>
</feature>
<feature type="compositionally biased region" description="Basic and acidic residues" evidence="1">
    <location>
        <begin position="1282"/>
        <end position="1291"/>
    </location>
</feature>
<reference evidence="2" key="2">
    <citation type="journal article" date="2023" name="IMA Fungus">
        <title>Comparative genomic study of the Penicillium genus elucidates a diverse pangenome and 15 lateral gene transfer events.</title>
        <authorList>
            <person name="Petersen C."/>
            <person name="Sorensen T."/>
            <person name="Nielsen M.R."/>
            <person name="Sondergaard T.E."/>
            <person name="Sorensen J.L."/>
            <person name="Fitzpatrick D.A."/>
            <person name="Frisvad J.C."/>
            <person name="Nielsen K.L."/>
        </authorList>
    </citation>
    <scope>NUCLEOTIDE SEQUENCE</scope>
    <source>
        <strain evidence="2">IBT 30761</strain>
    </source>
</reference>
<feature type="compositionally biased region" description="Polar residues" evidence="1">
    <location>
        <begin position="1175"/>
        <end position="1203"/>
    </location>
</feature>
<feature type="compositionally biased region" description="Low complexity" evidence="1">
    <location>
        <begin position="1433"/>
        <end position="1443"/>
    </location>
</feature>
<accession>A0A9W9G2S9</accession>
<feature type="region of interest" description="Disordered" evidence="1">
    <location>
        <begin position="883"/>
        <end position="1136"/>
    </location>
</feature>
<feature type="compositionally biased region" description="Basic and acidic residues" evidence="1">
    <location>
        <begin position="306"/>
        <end position="329"/>
    </location>
</feature>
<protein>
    <submittedName>
        <fullName evidence="2">Uncharacterized protein</fullName>
    </submittedName>
</protein>
<feature type="region of interest" description="Disordered" evidence="1">
    <location>
        <begin position="1"/>
        <end position="603"/>
    </location>
</feature>
<feature type="compositionally biased region" description="Polar residues" evidence="1">
    <location>
        <begin position="891"/>
        <end position="901"/>
    </location>
</feature>
<dbReference type="Proteomes" id="UP001149074">
    <property type="component" value="Unassembled WGS sequence"/>
</dbReference>
<feature type="compositionally biased region" description="Basic and acidic residues" evidence="1">
    <location>
        <begin position="960"/>
        <end position="975"/>
    </location>
</feature>
<feature type="compositionally biased region" description="Low complexity" evidence="1">
    <location>
        <begin position="86"/>
        <end position="101"/>
    </location>
</feature>
<organism evidence="2 3">
    <name type="scientific">Penicillium argentinense</name>
    <dbReference type="NCBI Taxonomy" id="1131581"/>
    <lineage>
        <taxon>Eukaryota</taxon>
        <taxon>Fungi</taxon>
        <taxon>Dikarya</taxon>
        <taxon>Ascomycota</taxon>
        <taxon>Pezizomycotina</taxon>
        <taxon>Eurotiomycetes</taxon>
        <taxon>Eurotiomycetidae</taxon>
        <taxon>Eurotiales</taxon>
        <taxon>Aspergillaceae</taxon>
        <taxon>Penicillium</taxon>
    </lineage>
</organism>
<keyword evidence="3" id="KW-1185">Reference proteome</keyword>
<feature type="compositionally biased region" description="Pro residues" evidence="1">
    <location>
        <begin position="1422"/>
        <end position="1432"/>
    </location>
</feature>
<evidence type="ECO:0000256" key="1">
    <source>
        <dbReference type="SAM" id="MobiDB-lite"/>
    </source>
</evidence>
<name>A0A9W9G2S9_9EURO</name>
<evidence type="ECO:0000313" key="3">
    <source>
        <dbReference type="Proteomes" id="UP001149074"/>
    </source>
</evidence>
<comment type="caution">
    <text evidence="2">The sequence shown here is derived from an EMBL/GenBank/DDBJ whole genome shotgun (WGS) entry which is preliminary data.</text>
</comment>
<feature type="compositionally biased region" description="Basic and acidic residues" evidence="1">
    <location>
        <begin position="409"/>
        <end position="425"/>
    </location>
</feature>
<feature type="compositionally biased region" description="Basic and acidic residues" evidence="1">
    <location>
        <begin position="1025"/>
        <end position="1039"/>
    </location>
</feature>
<dbReference type="GeneID" id="81353016"/>
<dbReference type="EMBL" id="JAPQKI010000002">
    <property type="protein sequence ID" value="KAJ5111008.1"/>
    <property type="molecule type" value="Genomic_DNA"/>
</dbReference>
<feature type="compositionally biased region" description="Polar residues" evidence="1">
    <location>
        <begin position="202"/>
        <end position="230"/>
    </location>
</feature>
<evidence type="ECO:0000313" key="2">
    <source>
        <dbReference type="EMBL" id="KAJ5111008.1"/>
    </source>
</evidence>
<feature type="region of interest" description="Disordered" evidence="1">
    <location>
        <begin position="787"/>
        <end position="850"/>
    </location>
</feature>
<sequence length="1538" mass="165288">MADSNPSWQGRPGQKHPSPPNANSPLSPASGGSNPISFRPNVNRAKTKRWVEAKQYSYDGGDWGSEEEEEEEEEQPPAVPRPPYATERTTSSSELSSRRLSGIGFGGDESRGSPSTEVGTNPAAGDQKNLPFVRPADIYRRMDDRSPQQDATTSPKAPEPMQSAAPGAFGATASTTTQNAPSMGLPEVKRISGFGTDFLSGTDFNQQTPSSEQPPLQHNPSQASDSSQGFRSVVHQAFDVPETPNSTAGSVARSNSDGTSVISPIMGHRAMTDDKTPTIPEEPPDTSTPTAQDGAGEAPFFKPGHRRDMSLPERDNSPSRRPVVTDHEAPSAGQAEIASVSPGQENRSPERPADNAGIPPTIPPSQTHDGAFVAPLKFGSAGTSTSEGYRGSIPTIVGANTSPDDDADNDRLREEIIRSLSRENSQEPEEQPQTEGSREKSIPNQYEKSWDGQTGPSDETPRQLVSESHPDWASTHPLASRDPYAAASQEAQSTAVEQPTKPKLGRRFSWESSSSGEPAQNPSIQVPHSEGLAAQAPEPIADGFEGRPPSQGLFAEAPVTDGEVSGSESHKAERPRLSIVPPVSQSTTPPEQIIPAPEGSQRDLTLPANLGSSSIDETKLQGFREILTITTPGARIRAFDETRNQFAALDTGLNHWLQVTLRDQPQHSDLVQASQNVSSGFPKASPTTRRFPKLPTLGNLAASREDGTPTNPSHIRRPSGHIGTIVNRQNVEQRGKDFLHTAGTFGGKAGEAAKGLFAKGRSKFRQGGNDKVQSPSARKSLQFQFSFQSDSPNSTGHSGKKPRRNSLNFNSLPVFKFGREDKSSTKDPASIEDSQVGTERWGKRPKSNGTLDLFRWQNENEENNSKGGGAGDSDLVSNFEQEMNTALGLSPTETRAQQTQPAIVEPAQPAQWTPRDVDSSRAANDTKGLQPPSRDESAVSSDEAEANTYLTSLPLGEFPDPEKDLPLPPSERTDDSASSDAADLPSRSGVEVSHTTIPSIRAVPQEDQEDLKPQTPPKDLQPKGNESKDLPLVPPKDDLPENPLGSQGTQGPSKSPQHALRLPSVSTLGEKEKAEMHSSEEQVNTPPSPVQAATDDKHDPEPEAAVYGKAIAPASVSRTSLPHDESGFTGLDPLPLRAPSSQEILEFKRRSISGLPPSAPGVQSPLRNEVRYSPGTRSSMMSFGSFGRRSTGNSKGTRPNTPGNDLAQQSSSGSAQNGESKMDKLKEFGRRRRASVGYLLTGIQGELQGGIQGLQEKSQKKRTFSRISGFFGRQQDSQPSESKVEEQRKTDQGPLDVKALPTLPNNNRSSYANGFTGKSLPLTPPVENGNISTRSSIDRPRASISGPPTASSNPMGGSRFYSQLMSGETQANPQHTRSRSQPLMMGQPLSPVAPSVSESDSNPSPPLPGFNELEEQLSPKEVSPPPSVPPKSPQLEQSQPQEQSKTEERPEPNTSTDSTPIRSRKPLDSAEPTNNQPEPKNIVVSGSSLLSNHPTRDSEARMLNETEPVELALKDDSSEEIVMSPTAYPGQEWTPMHY</sequence>
<feature type="compositionally biased region" description="Basic and acidic residues" evidence="1">
    <location>
        <begin position="1069"/>
        <end position="1080"/>
    </location>
</feature>
<feature type="compositionally biased region" description="Low complexity" evidence="1">
    <location>
        <begin position="1207"/>
        <end position="1219"/>
    </location>
</feature>
<dbReference type="OrthoDB" id="5151921at2759"/>
<feature type="compositionally biased region" description="Polar residues" evidence="1">
    <location>
        <begin position="510"/>
        <end position="526"/>
    </location>
</feature>
<feature type="compositionally biased region" description="Basic and acidic residues" evidence="1">
    <location>
        <begin position="137"/>
        <end position="147"/>
    </location>
</feature>
<gene>
    <name evidence="2" type="ORF">N7532_001543</name>
</gene>